<keyword evidence="2" id="KW-1185">Reference proteome</keyword>
<dbReference type="Proteomes" id="UP001244552">
    <property type="component" value="Unassembled WGS sequence"/>
</dbReference>
<accession>A0ABU0MPR8</accession>
<name>A0ABU0MPR8_9PROT</name>
<evidence type="ECO:0000313" key="2">
    <source>
        <dbReference type="Proteomes" id="UP001244552"/>
    </source>
</evidence>
<dbReference type="RefSeq" id="WP_209985948.1">
    <property type="nucleotide sequence ID" value="NZ_JAGINO010000017.1"/>
</dbReference>
<gene>
    <name evidence="1" type="ORF">QO018_004279</name>
</gene>
<organism evidence="1 2">
    <name type="scientific">Azospirillum picis</name>
    <dbReference type="NCBI Taxonomy" id="488438"/>
    <lineage>
        <taxon>Bacteria</taxon>
        <taxon>Pseudomonadati</taxon>
        <taxon>Pseudomonadota</taxon>
        <taxon>Alphaproteobacteria</taxon>
        <taxon>Rhodospirillales</taxon>
        <taxon>Azospirillaceae</taxon>
        <taxon>Azospirillum</taxon>
    </lineage>
</organism>
<evidence type="ECO:0000313" key="1">
    <source>
        <dbReference type="EMBL" id="MDQ0535401.1"/>
    </source>
</evidence>
<sequence length="57" mass="6168">MADPKKTDAALALVKVQCIVHTQPWANGKPLGFKEIVEVTPEDAAILEANEQVLRLG</sequence>
<comment type="caution">
    <text evidence="1">The sequence shown here is derived from an EMBL/GenBank/DDBJ whole genome shotgun (WGS) entry which is preliminary data.</text>
</comment>
<reference evidence="1 2" key="1">
    <citation type="submission" date="2023-07" db="EMBL/GenBank/DDBJ databases">
        <title>Genomic Encyclopedia of Type Strains, Phase IV (KMG-IV): sequencing the most valuable type-strain genomes for metagenomic binning, comparative biology and taxonomic classification.</title>
        <authorList>
            <person name="Goeker M."/>
        </authorList>
    </citation>
    <scope>NUCLEOTIDE SEQUENCE [LARGE SCALE GENOMIC DNA]</scope>
    <source>
        <strain evidence="1 2">DSM 19922</strain>
    </source>
</reference>
<dbReference type="EMBL" id="JAUSVU010000017">
    <property type="protein sequence ID" value="MDQ0535401.1"/>
    <property type="molecule type" value="Genomic_DNA"/>
</dbReference>
<protein>
    <submittedName>
        <fullName evidence="1">Uncharacterized protein</fullName>
    </submittedName>
</protein>
<proteinExistence type="predicted"/>